<sequence length="63" mass="7148">MNLVCASVDRLNDWISNCNDARENRNNDLRTRNASAQTINDVPKNRRASQSSITVRLLFAGRD</sequence>
<dbReference type="AlphaFoldDB" id="A0A4Y1ZB91"/>
<reference evidence="1 2" key="1">
    <citation type="submission" date="2017-11" db="EMBL/GenBank/DDBJ databases">
        <title>Draft Genome Sequence of Sporolactobacillus inulinus NBRC 111894 Isolated from Koso, a Japanese Sugar-Vegetable Fermented Beverage.</title>
        <authorList>
            <person name="Chiou T.Y."/>
            <person name="Oshima K."/>
            <person name="Suda W."/>
            <person name="Hattori M."/>
            <person name="Takahashi T."/>
        </authorList>
    </citation>
    <scope>NUCLEOTIDE SEQUENCE [LARGE SCALE GENOMIC DNA]</scope>
    <source>
        <strain evidence="1 2">NBRC111894</strain>
    </source>
</reference>
<proteinExistence type="predicted"/>
<dbReference type="EMBL" id="BEXB01000012">
    <property type="protein sequence ID" value="GAY76290.1"/>
    <property type="molecule type" value="Genomic_DNA"/>
</dbReference>
<name>A0A4Y1ZB91_9BACL</name>
<comment type="caution">
    <text evidence="1">The sequence shown here is derived from an EMBL/GenBank/DDBJ whole genome shotgun (WGS) entry which is preliminary data.</text>
</comment>
<evidence type="ECO:0000313" key="2">
    <source>
        <dbReference type="Proteomes" id="UP000319716"/>
    </source>
</evidence>
<gene>
    <name evidence="1" type="ORF">NBRC111894_1844</name>
</gene>
<protein>
    <submittedName>
        <fullName evidence="1">Uncharacterized protein</fullName>
    </submittedName>
</protein>
<organism evidence="1 2">
    <name type="scientific">Sporolactobacillus inulinus</name>
    <dbReference type="NCBI Taxonomy" id="2078"/>
    <lineage>
        <taxon>Bacteria</taxon>
        <taxon>Bacillati</taxon>
        <taxon>Bacillota</taxon>
        <taxon>Bacilli</taxon>
        <taxon>Bacillales</taxon>
        <taxon>Sporolactobacillaceae</taxon>
        <taxon>Sporolactobacillus</taxon>
    </lineage>
</organism>
<accession>A0A4Y1ZB91</accession>
<evidence type="ECO:0000313" key="1">
    <source>
        <dbReference type="EMBL" id="GAY76290.1"/>
    </source>
</evidence>
<dbReference type="Proteomes" id="UP000319716">
    <property type="component" value="Unassembled WGS sequence"/>
</dbReference>